<feature type="domain" description="14-3-3" evidence="2">
    <location>
        <begin position="6"/>
        <end position="239"/>
    </location>
</feature>
<protein>
    <recommendedName>
        <fullName evidence="2">14-3-3 domain-containing protein</fullName>
    </recommendedName>
</protein>
<dbReference type="SUPFAM" id="SSF48445">
    <property type="entry name" value="14-3-3 protein"/>
    <property type="match status" value="1"/>
</dbReference>
<dbReference type="CDD" id="cd08774">
    <property type="entry name" value="14-3-3"/>
    <property type="match status" value="1"/>
</dbReference>
<evidence type="ECO:0000259" key="2">
    <source>
        <dbReference type="SMART" id="SM00101"/>
    </source>
</evidence>
<evidence type="ECO:0000256" key="1">
    <source>
        <dbReference type="ARBA" id="ARBA00006141"/>
    </source>
</evidence>
<dbReference type="Gene3D" id="1.20.190.20">
    <property type="entry name" value="14-3-3 domain"/>
    <property type="match status" value="1"/>
</dbReference>
<dbReference type="PANTHER" id="PTHR18860">
    <property type="entry name" value="14-3-3 PROTEIN"/>
    <property type="match status" value="1"/>
</dbReference>
<dbReference type="Pfam" id="PF00244">
    <property type="entry name" value="14-3-3"/>
    <property type="match status" value="1"/>
</dbReference>
<proteinExistence type="inferred from homology"/>
<reference evidence="3 4" key="1">
    <citation type="submission" date="2024-04" db="EMBL/GenBank/DDBJ databases">
        <title>Tritrichomonas musculus Genome.</title>
        <authorList>
            <person name="Alves-Ferreira E."/>
            <person name="Grigg M."/>
            <person name="Lorenzi H."/>
            <person name="Galac M."/>
        </authorList>
    </citation>
    <scope>NUCLEOTIDE SEQUENCE [LARGE SCALE GENOMIC DNA]</scope>
    <source>
        <strain evidence="3 4">EAF2021</strain>
    </source>
</reference>
<sequence length="239" mass="27302">MTNSPEDLLYFANVKHDINDFKEATDYLKQLVEMKPKLDKNERKLFGIIYKDAIDPIRNTLRVLKNATQSANSTQLEIIDEEFKIALSELESLCDSALSLIDNYLQPNAEDVSSKTFYYKLKGDLYRYLYEFKETGKEELLQSADASYKSAIEISATELNSQDPIRLGSILNYAVFLYEHMGKEPEAVDILKDALNKAQDETKSLSDDSKEESLTIINVMHSNLSIWAKESDGEEEDIQ</sequence>
<comment type="similarity">
    <text evidence="1">Belongs to the 14-3-3 family.</text>
</comment>
<comment type="caution">
    <text evidence="3">The sequence shown here is derived from an EMBL/GenBank/DDBJ whole genome shotgun (WGS) entry which is preliminary data.</text>
</comment>
<gene>
    <name evidence="3" type="ORF">M9Y10_009192</name>
</gene>
<keyword evidence="4" id="KW-1185">Reference proteome</keyword>
<evidence type="ECO:0000313" key="4">
    <source>
        <dbReference type="Proteomes" id="UP001470230"/>
    </source>
</evidence>
<organism evidence="3 4">
    <name type="scientific">Tritrichomonas musculus</name>
    <dbReference type="NCBI Taxonomy" id="1915356"/>
    <lineage>
        <taxon>Eukaryota</taxon>
        <taxon>Metamonada</taxon>
        <taxon>Parabasalia</taxon>
        <taxon>Tritrichomonadida</taxon>
        <taxon>Tritrichomonadidae</taxon>
        <taxon>Tritrichomonas</taxon>
    </lineage>
</organism>
<dbReference type="InterPro" id="IPR023410">
    <property type="entry name" value="14-3-3_domain"/>
</dbReference>
<dbReference type="PRINTS" id="PR00305">
    <property type="entry name" value="1433ZETA"/>
</dbReference>
<dbReference type="PIRSF" id="PIRSF000868">
    <property type="entry name" value="14-3-3"/>
    <property type="match status" value="1"/>
</dbReference>
<accession>A0ABR2IMM7</accession>
<name>A0ABR2IMM7_9EUKA</name>
<dbReference type="InterPro" id="IPR036815">
    <property type="entry name" value="14-3-3_dom_sf"/>
</dbReference>
<dbReference type="EMBL" id="JAPFFF010000015">
    <property type="protein sequence ID" value="KAK8866233.1"/>
    <property type="molecule type" value="Genomic_DNA"/>
</dbReference>
<dbReference type="Proteomes" id="UP001470230">
    <property type="component" value="Unassembled WGS sequence"/>
</dbReference>
<dbReference type="SMART" id="SM00101">
    <property type="entry name" value="14_3_3"/>
    <property type="match status" value="1"/>
</dbReference>
<dbReference type="InterPro" id="IPR000308">
    <property type="entry name" value="14-3-3"/>
</dbReference>
<evidence type="ECO:0000313" key="3">
    <source>
        <dbReference type="EMBL" id="KAK8866233.1"/>
    </source>
</evidence>